<protein>
    <submittedName>
        <fullName evidence="2">Polyhydroxyalkanoate depolymerase</fullName>
    </submittedName>
</protein>
<dbReference type="PANTHER" id="PTHR36837:SF4">
    <property type="entry name" value="BLR0908 PROTEIN"/>
    <property type="match status" value="1"/>
</dbReference>
<proteinExistence type="predicted"/>
<evidence type="ECO:0000313" key="2">
    <source>
        <dbReference type="EMBL" id="QGG80394.1"/>
    </source>
</evidence>
<dbReference type="EMBL" id="CP045871">
    <property type="protein sequence ID" value="QGG80394.1"/>
    <property type="molecule type" value="Genomic_DNA"/>
</dbReference>
<gene>
    <name evidence="2" type="primary">phaZ</name>
    <name evidence="2" type="ORF">GH975_07345</name>
</gene>
<dbReference type="InterPro" id="IPR009656">
    <property type="entry name" value="PHB_depo_C"/>
</dbReference>
<evidence type="ECO:0000313" key="3">
    <source>
        <dbReference type="Proteomes" id="UP000388235"/>
    </source>
</evidence>
<name>A0A5Q2QBC8_9GAMM</name>
<dbReference type="KEGG" id="llp:GH975_07345"/>
<dbReference type="PANTHER" id="PTHR36837">
    <property type="entry name" value="POLY(3-HYDROXYALKANOATE) POLYMERASE SUBUNIT PHAC"/>
    <property type="match status" value="1"/>
</dbReference>
<keyword evidence="3" id="KW-1185">Reference proteome</keyword>
<dbReference type="Proteomes" id="UP000388235">
    <property type="component" value="Chromosome"/>
</dbReference>
<dbReference type="InterPro" id="IPR029058">
    <property type="entry name" value="AB_hydrolase_fold"/>
</dbReference>
<dbReference type="AlphaFoldDB" id="A0A5Q2QBC8"/>
<reference evidence="2 3" key="1">
    <citation type="submission" date="2019-11" db="EMBL/GenBank/DDBJ databases">
        <authorList>
            <person name="Khan S.A."/>
            <person name="Jeon C.O."/>
            <person name="Chun B.H."/>
        </authorList>
    </citation>
    <scope>NUCLEOTIDE SEQUENCE [LARGE SCALE GENOMIC DNA]</scope>
    <source>
        <strain evidence="2 3">IMCC 1097</strain>
    </source>
</reference>
<feature type="domain" description="PHB de-polymerase C-terminal" evidence="1">
    <location>
        <begin position="210"/>
        <end position="410"/>
    </location>
</feature>
<accession>A0A5Q2QBC8</accession>
<dbReference type="InterPro" id="IPR051321">
    <property type="entry name" value="PHA/PHB_synthase"/>
</dbReference>
<dbReference type="NCBIfam" id="TIGR01849">
    <property type="entry name" value="PHB_depoly_PhaZ"/>
    <property type="match status" value="1"/>
</dbReference>
<dbReference type="Pfam" id="PF06850">
    <property type="entry name" value="PHB_depo_C"/>
    <property type="match status" value="1"/>
</dbReference>
<dbReference type="Gene3D" id="3.40.50.1820">
    <property type="entry name" value="alpha/beta hydrolase"/>
    <property type="match status" value="1"/>
</dbReference>
<dbReference type="SUPFAM" id="SSF53474">
    <property type="entry name" value="alpha/beta-Hydrolases"/>
    <property type="match status" value="1"/>
</dbReference>
<evidence type="ECO:0000259" key="1">
    <source>
        <dbReference type="Pfam" id="PF06850"/>
    </source>
</evidence>
<dbReference type="PIRSF" id="PIRSF020818">
    <property type="entry name" value="PHB_depoly_PhaZ"/>
    <property type="match status" value="1"/>
</dbReference>
<organism evidence="2 3">
    <name type="scientific">Litorivicinus lipolyticus</name>
    <dbReference type="NCBI Taxonomy" id="418701"/>
    <lineage>
        <taxon>Bacteria</taxon>
        <taxon>Pseudomonadati</taxon>
        <taxon>Pseudomonadota</taxon>
        <taxon>Gammaproteobacteria</taxon>
        <taxon>Oceanospirillales</taxon>
        <taxon>Litorivicinaceae</taxon>
        <taxon>Litorivicinus</taxon>
    </lineage>
</organism>
<dbReference type="OrthoDB" id="9800634at2"/>
<sequence>MLQCTLWLNTTRGSRIVMLYQAQDMLARFLAPGNFVVSSMRKSMSNPFSPAHYMPGSRLMRAQLELLERQTANYPKPDWDLGVATRVVLSHDYCDLIEFESDLSADAPRVLMVAPLSGHWATLLRSTVAEFLPDHRVYITDWKNTRDVPVSVGGFHLDDYVDYLLTFSEAIAAPVHVVAVCQPSVPVLMMAAVQAMQGRDQHVASITLMGGPIDTRLSPTEVNDYAANRDLEWFEKNVVKTVPWRFAGAGQKVYPGFIQLSGFMAMNFDNHMSKHFKFFDDLINGDGDSAEKHRQFYDEYLAVMDLPADYYLETLDRVFIQHLLPKNKMTWRGQAIDMTAIVRPALMTIEGELDDITGFGQTKAAQDLLAGIDESRKLHWLQHGVGHYGIFNGRKFRDVIAPKIKDFMASSI</sequence>
<dbReference type="InterPro" id="IPR010915">
    <property type="entry name" value="PHB_depoly_PhaZ"/>
</dbReference>